<comment type="caution">
    <text evidence="6">The sequence shown here is derived from an EMBL/GenBank/DDBJ whole genome shotgun (WGS) entry which is preliminary data.</text>
</comment>
<evidence type="ECO:0000259" key="5">
    <source>
        <dbReference type="Pfam" id="PF01814"/>
    </source>
</evidence>
<evidence type="ECO:0000256" key="3">
    <source>
        <dbReference type="ARBA" id="ARBA00022723"/>
    </source>
</evidence>
<feature type="domain" description="Hemerythrin-like" evidence="5">
    <location>
        <begin position="78"/>
        <end position="230"/>
    </location>
</feature>
<dbReference type="AlphaFoldDB" id="A0A951J2B0"/>
<organism evidence="6 7">
    <name type="scientific">Arthrospiribacter ruber</name>
    <dbReference type="NCBI Taxonomy" id="2487934"/>
    <lineage>
        <taxon>Bacteria</taxon>
        <taxon>Pseudomonadati</taxon>
        <taxon>Bacteroidota</taxon>
        <taxon>Cytophagia</taxon>
        <taxon>Cytophagales</taxon>
        <taxon>Cyclobacteriaceae</taxon>
        <taxon>Arthrospiribacter</taxon>
    </lineage>
</organism>
<evidence type="ECO:0000313" key="7">
    <source>
        <dbReference type="Proteomes" id="UP000727490"/>
    </source>
</evidence>
<keyword evidence="2" id="KW-0963">Cytoplasm</keyword>
<dbReference type="EMBL" id="RPHB01000009">
    <property type="protein sequence ID" value="MBW3469817.1"/>
    <property type="molecule type" value="Genomic_DNA"/>
</dbReference>
<evidence type="ECO:0000256" key="4">
    <source>
        <dbReference type="ARBA" id="ARBA00023004"/>
    </source>
</evidence>
<dbReference type="RefSeq" id="WP_219293168.1">
    <property type="nucleotide sequence ID" value="NZ_RPHB01000009.1"/>
</dbReference>
<evidence type="ECO:0000313" key="6">
    <source>
        <dbReference type="EMBL" id="MBW3469817.1"/>
    </source>
</evidence>
<dbReference type="InterPro" id="IPR012312">
    <property type="entry name" value="Hemerythrin-like"/>
</dbReference>
<dbReference type="GO" id="GO:0046872">
    <property type="term" value="F:metal ion binding"/>
    <property type="evidence" value="ECO:0007669"/>
    <property type="project" value="UniProtKB-KW"/>
</dbReference>
<dbReference type="NCBIfam" id="TIGR03652">
    <property type="entry name" value="FeS_repair_RIC"/>
    <property type="match status" value="1"/>
</dbReference>
<keyword evidence="4" id="KW-0408">Iron</keyword>
<dbReference type="Pfam" id="PF04405">
    <property type="entry name" value="ScdA_N"/>
    <property type="match status" value="1"/>
</dbReference>
<dbReference type="PANTHER" id="PTHR36438:SF1">
    <property type="entry name" value="IRON-SULFUR CLUSTER REPAIR PROTEIN YTFE"/>
    <property type="match status" value="1"/>
</dbReference>
<name>A0A951J2B0_9BACT</name>
<comment type="subcellular location">
    <subcellularLocation>
        <location evidence="1">Cytoplasm</location>
    </subcellularLocation>
</comment>
<keyword evidence="7" id="KW-1185">Reference proteome</keyword>
<sequence>MEALEKRKVGGIVAENFKTAKIFTAYGIDFCCKGGISIQDACEKNGVVLENLLNDLKSELTHAQKPTHTAMSLTELIDHIISTHHYYVESSLSPIKAYLQKLSQVHGDRHPELHEIKDLFFEASDGLTAHMKKEELILFPFIKAMETAEENGFPLSQPHFGHIVNPIAMMEHEHDTEGDRFRQISQLSGGYNTPADGCQTYRVAYAMLKEFEEDLHTHIHLENNILFPKAKDLYQTMYSE</sequence>
<dbReference type="Pfam" id="PF01814">
    <property type="entry name" value="Hemerythrin"/>
    <property type="match status" value="1"/>
</dbReference>
<dbReference type="InterPro" id="IPR019903">
    <property type="entry name" value="RIC_family"/>
</dbReference>
<proteinExistence type="predicted"/>
<accession>A0A951J2B0</accession>
<keyword evidence="3" id="KW-0479">Metal-binding</keyword>
<gene>
    <name evidence="6" type="primary">ric</name>
    <name evidence="6" type="ORF">EGN73_18635</name>
</gene>
<protein>
    <submittedName>
        <fullName evidence="6">Iron-sulfur cluster repair di-iron protein</fullName>
    </submittedName>
</protein>
<evidence type="ECO:0000256" key="2">
    <source>
        <dbReference type="ARBA" id="ARBA00022490"/>
    </source>
</evidence>
<reference evidence="6 7" key="1">
    <citation type="journal article" date="2020" name="Syst. Appl. Microbiol.">
        <title>Arthrospiribacter ruber gen. nov., sp. nov., a novel bacterium isolated from Arthrospira cultures.</title>
        <authorList>
            <person name="Waleron M."/>
            <person name="Misztak A."/>
            <person name="Waleron M.M."/>
            <person name="Furmaniak M."/>
            <person name="Mrozik A."/>
            <person name="Waleron K."/>
        </authorList>
    </citation>
    <scope>NUCLEOTIDE SEQUENCE [LARGE SCALE GENOMIC DNA]</scope>
    <source>
        <strain evidence="6 7">DPMB0001</strain>
    </source>
</reference>
<dbReference type="GO" id="GO:0005737">
    <property type="term" value="C:cytoplasm"/>
    <property type="evidence" value="ECO:0007669"/>
    <property type="project" value="UniProtKB-SubCell"/>
</dbReference>
<evidence type="ECO:0000256" key="1">
    <source>
        <dbReference type="ARBA" id="ARBA00004496"/>
    </source>
</evidence>
<dbReference type="PANTHER" id="PTHR36438">
    <property type="entry name" value="IRON-SULFUR CLUSTER REPAIR PROTEIN YTFE"/>
    <property type="match status" value="1"/>
</dbReference>
<dbReference type="Proteomes" id="UP000727490">
    <property type="component" value="Unassembled WGS sequence"/>
</dbReference>